<keyword evidence="1" id="KW-0812">Transmembrane</keyword>
<dbReference type="SUPFAM" id="SSF56672">
    <property type="entry name" value="DNA/RNA polymerases"/>
    <property type="match status" value="1"/>
</dbReference>
<dbReference type="InterPro" id="IPR052343">
    <property type="entry name" value="Retrotransposon-Effector_Assoc"/>
</dbReference>
<keyword evidence="1" id="KW-0472">Membrane</keyword>
<feature type="domain" description="Reverse transcriptase" evidence="2">
    <location>
        <begin position="139"/>
        <end position="280"/>
    </location>
</feature>
<comment type="caution">
    <text evidence="3">The sequence shown here is derived from an EMBL/GenBank/DDBJ whole genome shotgun (WGS) entry which is preliminary data.</text>
</comment>
<reference evidence="3" key="1">
    <citation type="journal article" date="2019" name="Sci. Rep.">
        <title>Draft genome of Tanacetum cinerariifolium, the natural source of mosquito coil.</title>
        <authorList>
            <person name="Yamashiro T."/>
            <person name="Shiraishi A."/>
            <person name="Satake H."/>
            <person name="Nakayama K."/>
        </authorList>
    </citation>
    <scope>NUCLEOTIDE SEQUENCE</scope>
</reference>
<keyword evidence="1" id="KW-1133">Transmembrane helix</keyword>
<evidence type="ECO:0000256" key="1">
    <source>
        <dbReference type="SAM" id="Phobius"/>
    </source>
</evidence>
<dbReference type="GO" id="GO:0003964">
    <property type="term" value="F:RNA-directed DNA polymerase activity"/>
    <property type="evidence" value="ECO:0007669"/>
    <property type="project" value="UniProtKB-KW"/>
</dbReference>
<dbReference type="PANTHER" id="PTHR46890">
    <property type="entry name" value="NON-LTR RETROLELEMENT REVERSE TRANSCRIPTASE-LIKE PROTEIN-RELATED"/>
    <property type="match status" value="1"/>
</dbReference>
<dbReference type="InterPro" id="IPR000477">
    <property type="entry name" value="RT_dom"/>
</dbReference>
<gene>
    <name evidence="3" type="ORF">Tci_033209</name>
</gene>
<feature type="transmembrane region" description="Helical" evidence="1">
    <location>
        <begin position="228"/>
        <end position="250"/>
    </location>
</feature>
<dbReference type="Pfam" id="PF00078">
    <property type="entry name" value="RVT_1"/>
    <property type="match status" value="1"/>
</dbReference>
<organism evidence="3">
    <name type="scientific">Tanacetum cinerariifolium</name>
    <name type="common">Dalmatian daisy</name>
    <name type="synonym">Chrysanthemum cinerariifolium</name>
    <dbReference type="NCBI Taxonomy" id="118510"/>
    <lineage>
        <taxon>Eukaryota</taxon>
        <taxon>Viridiplantae</taxon>
        <taxon>Streptophyta</taxon>
        <taxon>Embryophyta</taxon>
        <taxon>Tracheophyta</taxon>
        <taxon>Spermatophyta</taxon>
        <taxon>Magnoliopsida</taxon>
        <taxon>eudicotyledons</taxon>
        <taxon>Gunneridae</taxon>
        <taxon>Pentapetalae</taxon>
        <taxon>asterids</taxon>
        <taxon>campanulids</taxon>
        <taxon>Asterales</taxon>
        <taxon>Asteraceae</taxon>
        <taxon>Asteroideae</taxon>
        <taxon>Anthemideae</taxon>
        <taxon>Anthemidinae</taxon>
        <taxon>Tanacetum</taxon>
    </lineage>
</organism>
<keyword evidence="3" id="KW-0695">RNA-directed DNA polymerase</keyword>
<dbReference type="InterPro" id="IPR043502">
    <property type="entry name" value="DNA/RNA_pol_sf"/>
</dbReference>
<evidence type="ECO:0000259" key="2">
    <source>
        <dbReference type="Pfam" id="PF00078"/>
    </source>
</evidence>
<keyword evidence="3" id="KW-0808">Transferase</keyword>
<dbReference type="PANTHER" id="PTHR46890:SF48">
    <property type="entry name" value="RNA-DIRECTED DNA POLYMERASE"/>
    <property type="match status" value="1"/>
</dbReference>
<protein>
    <submittedName>
        <fullName evidence="3">Reverse transcriptase domain, reverse transcriptase zinc-binding domain protein</fullName>
    </submittedName>
</protein>
<dbReference type="EMBL" id="BKCJ010004470">
    <property type="protein sequence ID" value="GEU61231.1"/>
    <property type="molecule type" value="Genomic_DNA"/>
</dbReference>
<sequence length="393" mass="45090">MDGYTTYGVVQKLKAIKKPMRRLNWKNGDLTERVKLRRGKLMNMQKEMVQNPHDKSIKVKEAECLAEYLIALNDEENFFFQKAKVDWIRETFKGSLIADQFVQHFQRFLGPNEKVNAMNTQNLFKNKLSEEEDLNMVADINDKEIKEAIIKKGLNKLVNVNQSTFVPRRVIQDNLMITQELLKGYNCKNRPSRCALKIDIAKVYDIVNSDFLRNVLVKFGFHGNMVNWIMTCVCLAAFTIGINGKIFGYFKSGKGLRQVDPISPYIFTLIMVVFSLMLARKVIEEEAGDSGTWKALLELRNKVRPYIFHQIGNGEDVFVTPPDGAWTKYVSEGVILLRISSTKHKQQPLRKQDGKCSQESIVFDALKVNRKSIIKLCWYGCLQLGASVLSEKS</sequence>
<keyword evidence="3" id="KW-0548">Nucleotidyltransferase</keyword>
<name>A0A6L2LHD3_TANCI</name>
<proteinExistence type="predicted"/>
<evidence type="ECO:0000313" key="3">
    <source>
        <dbReference type="EMBL" id="GEU61231.1"/>
    </source>
</evidence>
<dbReference type="AlphaFoldDB" id="A0A6L2LHD3"/>
<accession>A0A6L2LHD3</accession>
<feature type="transmembrane region" description="Helical" evidence="1">
    <location>
        <begin position="262"/>
        <end position="279"/>
    </location>
</feature>